<reference evidence="3 4" key="1">
    <citation type="submission" date="2018-06" db="EMBL/GenBank/DDBJ databases">
        <authorList>
            <consortium name="Pathogen Informatics"/>
            <person name="Doyle S."/>
        </authorList>
    </citation>
    <scope>NUCLEOTIDE SEQUENCE [LARGE SCALE GENOMIC DNA]</scope>
    <source>
        <strain evidence="3 4">NCTC13184</strain>
    </source>
</reference>
<keyword evidence="2" id="KW-0812">Transmembrane</keyword>
<dbReference type="Proteomes" id="UP000255082">
    <property type="component" value="Unassembled WGS sequence"/>
</dbReference>
<dbReference type="OrthoDB" id="9878596at2"/>
<dbReference type="AlphaFoldDB" id="A0A378X448"/>
<sequence>MEVIKSLLAQGIWPMVVFTAMVGVVTLIALMRADREDIPEIFASFAAAFGIHRRRSADDHGSDEEALPGGRDDRPMLPDGPPADNLGSPADAGPTEGDSAEETQ</sequence>
<gene>
    <name evidence="3" type="ORF">NCTC13184_05962</name>
</gene>
<evidence type="ECO:0000256" key="1">
    <source>
        <dbReference type="SAM" id="MobiDB-lite"/>
    </source>
</evidence>
<accession>A0A378X448</accession>
<evidence type="ECO:0000256" key="2">
    <source>
        <dbReference type="SAM" id="Phobius"/>
    </source>
</evidence>
<organism evidence="3 4">
    <name type="scientific">Nocardia africana</name>
    <dbReference type="NCBI Taxonomy" id="134964"/>
    <lineage>
        <taxon>Bacteria</taxon>
        <taxon>Bacillati</taxon>
        <taxon>Actinomycetota</taxon>
        <taxon>Actinomycetes</taxon>
        <taxon>Mycobacteriales</taxon>
        <taxon>Nocardiaceae</taxon>
        <taxon>Nocardia</taxon>
    </lineage>
</organism>
<feature type="transmembrane region" description="Helical" evidence="2">
    <location>
        <begin position="12"/>
        <end position="31"/>
    </location>
</feature>
<evidence type="ECO:0000313" key="4">
    <source>
        <dbReference type="Proteomes" id="UP000255082"/>
    </source>
</evidence>
<protein>
    <submittedName>
        <fullName evidence="3">Uncharacterized protein</fullName>
    </submittedName>
</protein>
<keyword evidence="2" id="KW-1133">Transmembrane helix</keyword>
<dbReference type="RefSeq" id="WP_128145492.1">
    <property type="nucleotide sequence ID" value="NZ_JAJFOE010000003.1"/>
</dbReference>
<proteinExistence type="predicted"/>
<keyword evidence="2" id="KW-0472">Membrane</keyword>
<evidence type="ECO:0000313" key="3">
    <source>
        <dbReference type="EMBL" id="SUA47421.1"/>
    </source>
</evidence>
<feature type="region of interest" description="Disordered" evidence="1">
    <location>
        <begin position="53"/>
        <end position="104"/>
    </location>
</feature>
<dbReference type="EMBL" id="UGRU01000001">
    <property type="protein sequence ID" value="SUA47421.1"/>
    <property type="molecule type" value="Genomic_DNA"/>
</dbReference>
<name>A0A378X448_9NOCA</name>